<dbReference type="InterPro" id="IPR057326">
    <property type="entry name" value="KR_dom"/>
</dbReference>
<feature type="domain" description="Ketoreductase" evidence="3">
    <location>
        <begin position="7"/>
        <end position="181"/>
    </location>
</feature>
<gene>
    <name evidence="4" type="ORF">PZA18_22875</name>
</gene>
<dbReference type="InterPro" id="IPR051122">
    <property type="entry name" value="SDR_DHRS6-like"/>
</dbReference>
<evidence type="ECO:0000256" key="1">
    <source>
        <dbReference type="ARBA" id="ARBA00006484"/>
    </source>
</evidence>
<keyword evidence="5" id="KW-1185">Reference proteome</keyword>
<dbReference type="RefSeq" id="WP_284103210.1">
    <property type="nucleotide sequence ID" value="NZ_JARRAF010000062.1"/>
</dbReference>
<dbReference type="CDD" id="cd05233">
    <property type="entry name" value="SDR_c"/>
    <property type="match status" value="1"/>
</dbReference>
<dbReference type="PRINTS" id="PR00081">
    <property type="entry name" value="GDHRDH"/>
</dbReference>
<proteinExistence type="inferred from homology"/>
<dbReference type="PANTHER" id="PTHR43477">
    <property type="entry name" value="DIHYDROANTICAPSIN 7-DEHYDROGENASE"/>
    <property type="match status" value="1"/>
</dbReference>
<dbReference type="Gene3D" id="3.40.50.720">
    <property type="entry name" value="NAD(P)-binding Rossmann-like Domain"/>
    <property type="match status" value="1"/>
</dbReference>
<name>A0ABT7E3J7_9NEIS</name>
<dbReference type="EMBL" id="JARRAF010000062">
    <property type="protein sequence ID" value="MDK2126891.1"/>
    <property type="molecule type" value="Genomic_DNA"/>
</dbReference>
<organism evidence="4 5">
    <name type="scientific">Parachitinimonas caeni</name>
    <dbReference type="NCBI Taxonomy" id="3031301"/>
    <lineage>
        <taxon>Bacteria</taxon>
        <taxon>Pseudomonadati</taxon>
        <taxon>Pseudomonadota</taxon>
        <taxon>Betaproteobacteria</taxon>
        <taxon>Neisseriales</taxon>
        <taxon>Chitinibacteraceae</taxon>
        <taxon>Parachitinimonas</taxon>
    </lineage>
</organism>
<dbReference type="PROSITE" id="PS00061">
    <property type="entry name" value="ADH_SHORT"/>
    <property type="match status" value="1"/>
</dbReference>
<dbReference type="Pfam" id="PF13561">
    <property type="entry name" value="adh_short_C2"/>
    <property type="match status" value="1"/>
</dbReference>
<evidence type="ECO:0000256" key="2">
    <source>
        <dbReference type="ARBA" id="ARBA00023002"/>
    </source>
</evidence>
<evidence type="ECO:0000313" key="5">
    <source>
        <dbReference type="Proteomes" id="UP001172778"/>
    </source>
</evidence>
<dbReference type="InterPro" id="IPR002347">
    <property type="entry name" value="SDR_fam"/>
</dbReference>
<keyword evidence="2" id="KW-0560">Oxidoreductase</keyword>
<evidence type="ECO:0000313" key="4">
    <source>
        <dbReference type="EMBL" id="MDK2126891.1"/>
    </source>
</evidence>
<evidence type="ECO:0000259" key="3">
    <source>
        <dbReference type="SMART" id="SM00822"/>
    </source>
</evidence>
<accession>A0ABT7E3J7</accession>
<dbReference type="PANTHER" id="PTHR43477:SF1">
    <property type="entry name" value="DIHYDROANTICAPSIN 7-DEHYDROGENASE"/>
    <property type="match status" value="1"/>
</dbReference>
<protein>
    <submittedName>
        <fullName evidence="4">SDR family oxidoreductase</fullName>
    </submittedName>
</protein>
<dbReference type="SMART" id="SM00822">
    <property type="entry name" value="PKS_KR"/>
    <property type="match status" value="1"/>
</dbReference>
<comment type="similarity">
    <text evidence="1">Belongs to the short-chain dehydrogenases/reductases (SDR) family.</text>
</comment>
<dbReference type="InterPro" id="IPR036291">
    <property type="entry name" value="NAD(P)-bd_dom_sf"/>
</dbReference>
<reference evidence="4" key="1">
    <citation type="submission" date="2023-03" db="EMBL/GenBank/DDBJ databases">
        <title>Chitinimonas shenzhenensis gen. nov., sp. nov., a novel member of family Burkholderiaceae isolated from activated sludge collected in Shen Zhen, China.</title>
        <authorList>
            <person name="Wang X."/>
        </authorList>
    </citation>
    <scope>NUCLEOTIDE SEQUENCE</scope>
    <source>
        <strain evidence="4">DQS-5</strain>
    </source>
</reference>
<dbReference type="Proteomes" id="UP001172778">
    <property type="component" value="Unassembled WGS sequence"/>
</dbReference>
<dbReference type="SUPFAM" id="SSF51735">
    <property type="entry name" value="NAD(P)-binding Rossmann-fold domains"/>
    <property type="match status" value="1"/>
</dbReference>
<dbReference type="PRINTS" id="PR00080">
    <property type="entry name" value="SDRFAMILY"/>
</dbReference>
<comment type="caution">
    <text evidence="4">The sequence shown here is derived from an EMBL/GenBank/DDBJ whole genome shotgun (WGS) entry which is preliminary data.</text>
</comment>
<sequence>MGKLKGKTALITGGSSGIGLATAKLFIEEGATVIITGRDAEKLMSAKASIGEQLIIHQSNASQPDEIENLVSKIKQDHQQLDILFINAGIAKAAPIEFITEELFDEIISANVKGAFFLIKHALPLLNKNASVIVTTSITNKLGCPNFSLYGASKAALRSMVQSLALELISRGIRVNAINPGPIETPIYSKFGVPNDVESAIKEDIERKSPIGRFGRPEEIAKSVLFLATEDSSYLVGEEIVVDGGMSLL</sequence>
<dbReference type="InterPro" id="IPR020904">
    <property type="entry name" value="Sc_DH/Rdtase_CS"/>
</dbReference>